<dbReference type="InterPro" id="IPR027417">
    <property type="entry name" value="P-loop_NTPase"/>
</dbReference>
<dbReference type="GO" id="GO:0016559">
    <property type="term" value="P:peroxisome fission"/>
    <property type="evidence" value="ECO:0007669"/>
    <property type="project" value="TreeGrafter"/>
</dbReference>
<dbReference type="VEuPathDB" id="FungiDB:CCM_08939"/>
<dbReference type="GO" id="GO:0005739">
    <property type="term" value="C:mitochondrion"/>
    <property type="evidence" value="ECO:0007669"/>
    <property type="project" value="TreeGrafter"/>
</dbReference>
<evidence type="ECO:0000313" key="3">
    <source>
        <dbReference type="EMBL" id="EGX88893.1"/>
    </source>
</evidence>
<dbReference type="InterPro" id="IPR020850">
    <property type="entry name" value="GED_dom"/>
</dbReference>
<dbReference type="GO" id="GO:0000266">
    <property type="term" value="P:mitochondrial fission"/>
    <property type="evidence" value="ECO:0007669"/>
    <property type="project" value="TreeGrafter"/>
</dbReference>
<dbReference type="InParanoid" id="G3JSP7"/>
<dbReference type="GO" id="GO:0003924">
    <property type="term" value="F:GTPase activity"/>
    <property type="evidence" value="ECO:0007669"/>
    <property type="project" value="TreeGrafter"/>
</dbReference>
<name>G3JSP7_CORMM</name>
<accession>G3JSP7</accession>
<dbReference type="PANTHER" id="PTHR11566">
    <property type="entry name" value="DYNAMIN"/>
    <property type="match status" value="1"/>
</dbReference>
<dbReference type="GO" id="GO:0048312">
    <property type="term" value="P:intracellular distribution of mitochondria"/>
    <property type="evidence" value="ECO:0007669"/>
    <property type="project" value="TreeGrafter"/>
</dbReference>
<dbReference type="InterPro" id="IPR045063">
    <property type="entry name" value="Dynamin_N"/>
</dbReference>
<dbReference type="GO" id="GO:0016020">
    <property type="term" value="C:membrane"/>
    <property type="evidence" value="ECO:0007669"/>
    <property type="project" value="TreeGrafter"/>
</dbReference>
<sequence>MGEAPEHSRRCHTPVTATNDPVRRLDVPHIVAFGRRNAGKSRALEAIASINFPISFSSSAHYVTELTMSPGPAFRVTASVRLADPDARVRELCTGHCLADVQRCLDEARAAFPRTDPEGDLSDSVLEICITGPGLFPLRLVDVPGASFTERKEQVEVQRGWSTAVTTAKVTNIIRGYVKPQNTVILAVVAAEDAARACSDTVTVAARYDPEKRRILGIVTRADGADNAARSSEAYQRLENKLHWGWHLLGGSASTGTSADEAEDPDADDSGIPGPNSGAASLHEALCDLLFHQMQAQIPAVKGSVQASLAERLQSREALGPERPALRDQWFFLVQSAFAFQKLCRDAQQPEYPDDGAAAFFHTGGDAAQLGTRLRCLARAFSQIVHDYGAVGNTVRDYASYASVPPPSKRLSELLALQPRRPRAATLQHIPLDELHINAKAMEANGGQSPAASARALFRRLAANWKALAWQYVQHALCECRAFVELAFEHLVPAYGHTRDLLVARFVEPFFEECEEALAVKVDELAEPYEKGYCSLSEPTVSEDIPVKKVRGKRPPSILETVESYYDESQATFTDNVVSLAVERCLVRRIGTLFTPEIVRCMSDEEVAEIASESLHTQAQRKLLEQQIETLTSELDYWCRFRATKAHFNLVLPSEFQASSALADTMEPAPVK</sequence>
<dbReference type="GeneID" id="18170944"/>
<evidence type="ECO:0000259" key="2">
    <source>
        <dbReference type="PROSITE" id="PS51388"/>
    </source>
</evidence>
<dbReference type="STRING" id="983644.G3JSP7"/>
<dbReference type="GO" id="GO:0006897">
    <property type="term" value="P:endocytosis"/>
    <property type="evidence" value="ECO:0007669"/>
    <property type="project" value="TreeGrafter"/>
</dbReference>
<keyword evidence="4" id="KW-1185">Reference proteome</keyword>
<dbReference type="PANTHER" id="PTHR11566:SF21">
    <property type="entry name" value="DYNAMIN RELATED PROTEIN 1, ISOFORM A"/>
    <property type="match status" value="1"/>
</dbReference>
<dbReference type="HOGENOM" id="CLU_008964_7_0_1"/>
<dbReference type="Pfam" id="PF00350">
    <property type="entry name" value="Dynamin_N"/>
    <property type="match status" value="1"/>
</dbReference>
<reference evidence="3 4" key="1">
    <citation type="journal article" date="2011" name="Genome Biol.">
        <title>Genome sequence of the insect pathogenic fungus Cordyceps militaris, a valued traditional Chinese medicine.</title>
        <authorList>
            <person name="Zheng P."/>
            <person name="Xia Y."/>
            <person name="Xiao G."/>
            <person name="Xiong C."/>
            <person name="Hu X."/>
            <person name="Zhang S."/>
            <person name="Zheng H."/>
            <person name="Huang Y."/>
            <person name="Zhou Y."/>
            <person name="Wang S."/>
            <person name="Zhao G.P."/>
            <person name="Liu X."/>
            <person name="St Leger R.J."/>
            <person name="Wang C."/>
        </authorList>
    </citation>
    <scope>NUCLEOTIDE SEQUENCE [LARGE SCALE GENOMIC DNA]</scope>
    <source>
        <strain evidence="3 4">CM01</strain>
    </source>
</reference>
<dbReference type="GO" id="GO:0005874">
    <property type="term" value="C:microtubule"/>
    <property type="evidence" value="ECO:0007669"/>
    <property type="project" value="TreeGrafter"/>
</dbReference>
<dbReference type="OrthoDB" id="415706at2759"/>
<dbReference type="AlphaFoldDB" id="G3JSP7"/>
<dbReference type="PRINTS" id="PR00195">
    <property type="entry name" value="DYNAMIN"/>
</dbReference>
<feature type="compositionally biased region" description="Acidic residues" evidence="1">
    <location>
        <begin position="260"/>
        <end position="269"/>
    </location>
</feature>
<dbReference type="SUPFAM" id="SSF52540">
    <property type="entry name" value="P-loop containing nucleoside triphosphate hydrolases"/>
    <property type="match status" value="1"/>
</dbReference>
<dbReference type="GO" id="GO:0008017">
    <property type="term" value="F:microtubule binding"/>
    <property type="evidence" value="ECO:0007669"/>
    <property type="project" value="TreeGrafter"/>
</dbReference>
<dbReference type="Gene3D" id="3.40.50.300">
    <property type="entry name" value="P-loop containing nucleotide triphosphate hydrolases"/>
    <property type="match status" value="1"/>
</dbReference>
<dbReference type="RefSeq" id="XP_006674138.1">
    <property type="nucleotide sequence ID" value="XM_006674075.1"/>
</dbReference>
<protein>
    <submittedName>
        <fullName evidence="3">Dynamin family protein</fullName>
    </submittedName>
</protein>
<dbReference type="PROSITE" id="PS51388">
    <property type="entry name" value="GED"/>
    <property type="match status" value="1"/>
</dbReference>
<dbReference type="eggNOG" id="KOG0446">
    <property type="taxonomic scope" value="Eukaryota"/>
</dbReference>
<dbReference type="KEGG" id="cmt:CCM_08939"/>
<organism evidence="3 4">
    <name type="scientific">Cordyceps militaris (strain CM01)</name>
    <name type="common">Caterpillar fungus</name>
    <dbReference type="NCBI Taxonomy" id="983644"/>
    <lineage>
        <taxon>Eukaryota</taxon>
        <taxon>Fungi</taxon>
        <taxon>Dikarya</taxon>
        <taxon>Ascomycota</taxon>
        <taxon>Pezizomycotina</taxon>
        <taxon>Sordariomycetes</taxon>
        <taxon>Hypocreomycetidae</taxon>
        <taxon>Hypocreales</taxon>
        <taxon>Cordycipitaceae</taxon>
        <taxon>Cordyceps</taxon>
    </lineage>
</organism>
<gene>
    <name evidence="3" type="ORF">CCM_08939</name>
</gene>
<feature type="domain" description="GED" evidence="2">
    <location>
        <begin position="555"/>
        <end position="646"/>
    </location>
</feature>
<feature type="region of interest" description="Disordered" evidence="1">
    <location>
        <begin position="254"/>
        <end position="277"/>
    </location>
</feature>
<dbReference type="Proteomes" id="UP000001610">
    <property type="component" value="Unassembled WGS sequence"/>
</dbReference>
<dbReference type="EMBL" id="JH126405">
    <property type="protein sequence ID" value="EGX88893.1"/>
    <property type="molecule type" value="Genomic_DNA"/>
</dbReference>
<evidence type="ECO:0000256" key="1">
    <source>
        <dbReference type="SAM" id="MobiDB-lite"/>
    </source>
</evidence>
<proteinExistence type="predicted"/>
<evidence type="ECO:0000313" key="4">
    <source>
        <dbReference type="Proteomes" id="UP000001610"/>
    </source>
</evidence>
<dbReference type="InterPro" id="IPR022812">
    <property type="entry name" value="Dynamin"/>
</dbReference>